<dbReference type="InterPro" id="IPR001245">
    <property type="entry name" value="Ser-Thr/Tyr_kinase_cat_dom"/>
</dbReference>
<evidence type="ECO:0000256" key="1">
    <source>
        <dbReference type="ARBA" id="ARBA00022527"/>
    </source>
</evidence>
<comment type="caution">
    <text evidence="9">The sequence shown here is derived from an EMBL/GenBank/DDBJ whole genome shotgun (WGS) entry which is preliminary data.</text>
</comment>
<dbReference type="InterPro" id="IPR051681">
    <property type="entry name" value="Ser/Thr_Kinases-Pseudokinases"/>
</dbReference>
<feature type="domain" description="Protein kinase" evidence="8">
    <location>
        <begin position="177"/>
        <end position="432"/>
    </location>
</feature>
<dbReference type="SMART" id="SM00220">
    <property type="entry name" value="S_TKc"/>
    <property type="match status" value="1"/>
</dbReference>
<evidence type="ECO:0000313" key="9">
    <source>
        <dbReference type="EMBL" id="CAD7697365.1"/>
    </source>
</evidence>
<dbReference type="EMBL" id="CAJHUC010000647">
    <property type="protein sequence ID" value="CAD7697365.1"/>
    <property type="molecule type" value="Genomic_DNA"/>
</dbReference>
<dbReference type="SUPFAM" id="SSF56112">
    <property type="entry name" value="Protein kinase-like (PK-like)"/>
    <property type="match status" value="1"/>
</dbReference>
<dbReference type="AlphaFoldDB" id="A0A8S1IRB4"/>
<keyword evidence="10" id="KW-1185">Reference proteome</keyword>
<dbReference type="PROSITE" id="PS00107">
    <property type="entry name" value="PROTEIN_KINASE_ATP"/>
    <property type="match status" value="1"/>
</dbReference>
<evidence type="ECO:0000259" key="8">
    <source>
        <dbReference type="PROSITE" id="PS50011"/>
    </source>
</evidence>
<evidence type="ECO:0000256" key="5">
    <source>
        <dbReference type="ARBA" id="ARBA00022840"/>
    </source>
</evidence>
<evidence type="ECO:0000256" key="4">
    <source>
        <dbReference type="ARBA" id="ARBA00022777"/>
    </source>
</evidence>
<evidence type="ECO:0000256" key="6">
    <source>
        <dbReference type="PROSITE-ProRule" id="PRU10141"/>
    </source>
</evidence>
<proteinExistence type="inferred from homology"/>
<evidence type="ECO:0000313" key="10">
    <source>
        <dbReference type="Proteomes" id="UP000708148"/>
    </source>
</evidence>
<dbReference type="Proteomes" id="UP000708148">
    <property type="component" value="Unassembled WGS sequence"/>
</dbReference>
<comment type="similarity">
    <text evidence="7">Belongs to the protein kinase superfamily.</text>
</comment>
<dbReference type="InterPro" id="IPR011009">
    <property type="entry name" value="Kinase-like_dom_sf"/>
</dbReference>
<dbReference type="GO" id="GO:0005524">
    <property type="term" value="F:ATP binding"/>
    <property type="evidence" value="ECO:0007669"/>
    <property type="project" value="UniProtKB-UniRule"/>
</dbReference>
<dbReference type="InterPro" id="IPR008271">
    <property type="entry name" value="Ser/Thr_kinase_AS"/>
</dbReference>
<accession>A0A8S1IRB4</accession>
<dbReference type="PRINTS" id="PR00109">
    <property type="entry name" value="TYRKINASE"/>
</dbReference>
<protein>
    <recommendedName>
        <fullName evidence="8">Protein kinase domain-containing protein</fullName>
    </recommendedName>
</protein>
<keyword evidence="2" id="KW-0808">Transferase</keyword>
<feature type="non-terminal residue" evidence="9">
    <location>
        <position position="434"/>
    </location>
</feature>
<dbReference type="PROSITE" id="PS00108">
    <property type="entry name" value="PROTEIN_KINASE_ST"/>
    <property type="match status" value="1"/>
</dbReference>
<dbReference type="InterPro" id="IPR000719">
    <property type="entry name" value="Prot_kinase_dom"/>
</dbReference>
<keyword evidence="1 7" id="KW-0723">Serine/threonine-protein kinase</keyword>
<gene>
    <name evidence="9" type="ORF">OSTQU699_LOCUS2725</name>
</gene>
<dbReference type="Gene3D" id="3.30.200.20">
    <property type="entry name" value="Phosphorylase Kinase, domain 1"/>
    <property type="match status" value="1"/>
</dbReference>
<dbReference type="Gene3D" id="1.10.510.10">
    <property type="entry name" value="Transferase(Phosphotransferase) domain 1"/>
    <property type="match status" value="1"/>
</dbReference>
<dbReference type="InterPro" id="IPR017441">
    <property type="entry name" value="Protein_kinase_ATP_BS"/>
</dbReference>
<dbReference type="GO" id="GO:0004674">
    <property type="term" value="F:protein serine/threonine kinase activity"/>
    <property type="evidence" value="ECO:0007669"/>
    <property type="project" value="UniProtKB-KW"/>
</dbReference>
<keyword evidence="4" id="KW-0418">Kinase</keyword>
<evidence type="ECO:0000256" key="7">
    <source>
        <dbReference type="RuleBase" id="RU000304"/>
    </source>
</evidence>
<dbReference type="Pfam" id="PF07714">
    <property type="entry name" value="PK_Tyr_Ser-Thr"/>
    <property type="match status" value="1"/>
</dbReference>
<organism evidence="9 10">
    <name type="scientific">Ostreobium quekettii</name>
    <dbReference type="NCBI Taxonomy" id="121088"/>
    <lineage>
        <taxon>Eukaryota</taxon>
        <taxon>Viridiplantae</taxon>
        <taxon>Chlorophyta</taxon>
        <taxon>core chlorophytes</taxon>
        <taxon>Ulvophyceae</taxon>
        <taxon>TCBD clade</taxon>
        <taxon>Bryopsidales</taxon>
        <taxon>Ostreobineae</taxon>
        <taxon>Ostreobiaceae</taxon>
        <taxon>Ostreobium</taxon>
    </lineage>
</organism>
<name>A0A8S1IRB4_9CHLO</name>
<evidence type="ECO:0000256" key="2">
    <source>
        <dbReference type="ARBA" id="ARBA00022679"/>
    </source>
</evidence>
<reference evidence="9" key="1">
    <citation type="submission" date="2020-12" db="EMBL/GenBank/DDBJ databases">
        <authorList>
            <person name="Iha C."/>
        </authorList>
    </citation>
    <scope>NUCLEOTIDE SEQUENCE</scope>
</reference>
<keyword evidence="5 6" id="KW-0067">ATP-binding</keyword>
<evidence type="ECO:0000256" key="3">
    <source>
        <dbReference type="ARBA" id="ARBA00022741"/>
    </source>
</evidence>
<dbReference type="PANTHER" id="PTHR44329">
    <property type="entry name" value="SERINE/THREONINE-PROTEIN KINASE TNNI3K-RELATED"/>
    <property type="match status" value="1"/>
</dbReference>
<feature type="binding site" evidence="6">
    <location>
        <position position="205"/>
    </location>
    <ligand>
        <name>ATP</name>
        <dbReference type="ChEBI" id="CHEBI:30616"/>
    </ligand>
</feature>
<dbReference type="PROSITE" id="PS50011">
    <property type="entry name" value="PROTEIN_KINASE_DOM"/>
    <property type="match status" value="1"/>
</dbReference>
<sequence>MEELVSKIKEKVKAANDSLNHARYNSTMLHRLCQEMMKIVGLLVLPTEDSQKDCLMFLRDAAAEASVLVREHARPFDLGTYLKVDDVRHKVESLCLTARACLLELGLEEDRVDIRTKLDASAVEEDKQYTYWYLSCILQGTAVDRPLSAESRRELEALITRQRHRMEFVNIIQEEELQLEGQIGEGGFGEVLKARWQGRAVAVKKLRKDLSPETRAGFYTEVGLHIQLQHPSVVRCFGATRTNAIVMELASTDLEKFGWQNGANLTWRQKVQLMLSACAGLKHLHKRMVVHRDVKTCNFLCFEGLAGHLPTVKIGDFGLAVVKAETRSKMGGPQQGTVLWMAPEIIDGAPESFASDVFSFGLVLFELVTTSQPYRNLTMPQTKLKKERGEDPCMIPDSCPRALTELLRQCIRPVPQQRPTMEEIEKGLDNILKE</sequence>
<dbReference type="OrthoDB" id="1335080at2759"/>
<keyword evidence="3 6" id="KW-0547">Nucleotide-binding</keyword>